<protein>
    <submittedName>
        <fullName evidence="1">Oidioi.mRNA.OKI2018_I69.PAR.g9654.t1.cds</fullName>
    </submittedName>
</protein>
<sequence>MIQLLFANEYQNSANFRRVDRRNTRKNVHSKSAIGAGAKMGMISVAGAPNIIGKIRRPSYVKTQDHAITIDRIQRLVTETPKVPRKTVFMANMEQNWKHVDSVAWVILLTTAFECLIEGENQTVNRSDCHFHSDYVWNGALCLPDFKK</sequence>
<accession>A0ABN7RLR6</accession>
<organism evidence="1 2">
    <name type="scientific">Oikopleura dioica</name>
    <name type="common">Tunicate</name>
    <dbReference type="NCBI Taxonomy" id="34765"/>
    <lineage>
        <taxon>Eukaryota</taxon>
        <taxon>Metazoa</taxon>
        <taxon>Chordata</taxon>
        <taxon>Tunicata</taxon>
        <taxon>Appendicularia</taxon>
        <taxon>Copelata</taxon>
        <taxon>Oikopleuridae</taxon>
        <taxon>Oikopleura</taxon>
    </lineage>
</organism>
<keyword evidence="2" id="KW-1185">Reference proteome</keyword>
<evidence type="ECO:0000313" key="2">
    <source>
        <dbReference type="Proteomes" id="UP001158576"/>
    </source>
</evidence>
<reference evidence="1 2" key="1">
    <citation type="submission" date="2021-04" db="EMBL/GenBank/DDBJ databases">
        <authorList>
            <person name="Bliznina A."/>
        </authorList>
    </citation>
    <scope>NUCLEOTIDE SEQUENCE [LARGE SCALE GENOMIC DNA]</scope>
</reference>
<evidence type="ECO:0000313" key="1">
    <source>
        <dbReference type="EMBL" id="CAG5080582.1"/>
    </source>
</evidence>
<dbReference type="Proteomes" id="UP001158576">
    <property type="component" value="Chromosome PAR"/>
</dbReference>
<dbReference type="EMBL" id="OU015568">
    <property type="protein sequence ID" value="CAG5080582.1"/>
    <property type="molecule type" value="Genomic_DNA"/>
</dbReference>
<name>A0ABN7RLR6_OIKDI</name>
<proteinExistence type="predicted"/>
<gene>
    <name evidence="1" type="ORF">OKIOD_LOCUS1212</name>
</gene>